<sequence length="256" mass="27941">MFPLIDDSEPKAAPNTSDLGFEAAFSWDTVSIMPGDLERLQRLAKAVLERRRALALTRAEVHGNGGPADTTMARIENPDAQTTEPRPTTLRRLDKGLQWPEGTAAKMLHGGTSSSGAPVDNETLELTDALSFTTIEMPVAIVRDIVRAADGAIGSPSPDTHEALRRCVQRLTAIYATEVLERVGGPGATIAPAIELTFRAHLNSPLAPAGDPARVDQLYRRWLAGMLPEDEKGLIDVFTARWRAKRRSIMLRQEND</sequence>
<evidence type="ECO:0000313" key="2">
    <source>
        <dbReference type="Proteomes" id="UP000274762"/>
    </source>
</evidence>
<dbReference type="RefSeq" id="WP_023960018.1">
    <property type="nucleotide sequence ID" value="NZ_CBCRXS010000021.1"/>
</dbReference>
<proteinExistence type="predicted"/>
<comment type="caution">
    <text evidence="1">The sequence shown here is derived from an EMBL/GenBank/DDBJ whole genome shotgun (WGS) entry which is preliminary data.</text>
</comment>
<dbReference type="AlphaFoldDB" id="A0A495IV60"/>
<protein>
    <submittedName>
        <fullName evidence="1">Uncharacterized protein</fullName>
    </submittedName>
</protein>
<dbReference type="OrthoDB" id="4533699at2"/>
<accession>A0A495IV60</accession>
<evidence type="ECO:0000313" key="1">
    <source>
        <dbReference type="EMBL" id="RKR79888.1"/>
    </source>
</evidence>
<name>A0A495IV60_WILMA</name>
<organism evidence="1 2">
    <name type="scientific">Williamsia marianensis</name>
    <dbReference type="NCBI Taxonomy" id="85044"/>
    <lineage>
        <taxon>Bacteria</taxon>
        <taxon>Bacillati</taxon>
        <taxon>Actinomycetota</taxon>
        <taxon>Actinomycetes</taxon>
        <taxon>Mycobacteriales</taxon>
        <taxon>Nocardiaceae</taxon>
        <taxon>Williamsia</taxon>
    </lineage>
</organism>
<reference evidence="1 2" key="1">
    <citation type="submission" date="2018-10" db="EMBL/GenBank/DDBJ databases">
        <title>Sequencing the genomes of 1000 actinobacteria strains.</title>
        <authorList>
            <person name="Klenk H.-P."/>
        </authorList>
    </citation>
    <scope>NUCLEOTIDE SEQUENCE [LARGE SCALE GENOMIC DNA]</scope>
    <source>
        <strain evidence="1 2">DSM 44343</strain>
    </source>
</reference>
<dbReference type="Proteomes" id="UP000274762">
    <property type="component" value="Unassembled WGS sequence"/>
</dbReference>
<dbReference type="EMBL" id="RBKV01000002">
    <property type="protein sequence ID" value="RKR79888.1"/>
    <property type="molecule type" value="Genomic_DNA"/>
</dbReference>
<gene>
    <name evidence="1" type="ORF">DFJ75_5031</name>
</gene>